<dbReference type="AlphaFoldDB" id="A0A8X6PW78"/>
<comment type="caution">
    <text evidence="1">The sequence shown here is derived from an EMBL/GenBank/DDBJ whole genome shotgun (WGS) entry which is preliminary data.</text>
</comment>
<organism evidence="1 2">
    <name type="scientific">Nephila pilipes</name>
    <name type="common">Giant wood spider</name>
    <name type="synonym">Nephila maculata</name>
    <dbReference type="NCBI Taxonomy" id="299642"/>
    <lineage>
        <taxon>Eukaryota</taxon>
        <taxon>Metazoa</taxon>
        <taxon>Ecdysozoa</taxon>
        <taxon>Arthropoda</taxon>
        <taxon>Chelicerata</taxon>
        <taxon>Arachnida</taxon>
        <taxon>Araneae</taxon>
        <taxon>Araneomorphae</taxon>
        <taxon>Entelegynae</taxon>
        <taxon>Araneoidea</taxon>
        <taxon>Nephilidae</taxon>
        <taxon>Nephila</taxon>
    </lineage>
</organism>
<gene>
    <name evidence="1" type="ORF">NPIL_435601</name>
</gene>
<accession>A0A8X6PW78</accession>
<proteinExistence type="predicted"/>
<dbReference type="Proteomes" id="UP000887013">
    <property type="component" value="Unassembled WGS sequence"/>
</dbReference>
<reference evidence="1" key="1">
    <citation type="submission" date="2020-08" db="EMBL/GenBank/DDBJ databases">
        <title>Multicomponent nature underlies the extraordinary mechanical properties of spider dragline silk.</title>
        <authorList>
            <person name="Kono N."/>
            <person name="Nakamura H."/>
            <person name="Mori M."/>
            <person name="Yoshida Y."/>
            <person name="Ohtoshi R."/>
            <person name="Malay A.D."/>
            <person name="Moran D.A.P."/>
            <person name="Tomita M."/>
            <person name="Numata K."/>
            <person name="Arakawa K."/>
        </authorList>
    </citation>
    <scope>NUCLEOTIDE SEQUENCE</scope>
</reference>
<evidence type="ECO:0000313" key="1">
    <source>
        <dbReference type="EMBL" id="GFT88665.1"/>
    </source>
</evidence>
<keyword evidence="2" id="KW-1185">Reference proteome</keyword>
<evidence type="ECO:0000313" key="2">
    <source>
        <dbReference type="Proteomes" id="UP000887013"/>
    </source>
</evidence>
<dbReference type="EMBL" id="BMAW01024627">
    <property type="protein sequence ID" value="GFT88665.1"/>
    <property type="molecule type" value="Genomic_DNA"/>
</dbReference>
<name>A0A8X6PW78_NEPPI</name>
<protein>
    <submittedName>
        <fullName evidence="1">Uncharacterized protein</fullName>
    </submittedName>
</protein>
<sequence length="103" mass="11527">MLQPDRSPGCPAEEFYNLNCPSTSHSRHSFEFLRYLLVTVRQCRRQDRSSLGGQSTAFDFILPSWQTPRWFSLTPTATGIATTSLTAYANEHGLERDGVSISG</sequence>